<name>A0AAD1RW48_PELCU</name>
<sequence length="221" mass="24084">MKGEPAVITVVPLKMSLPTKLIKRALNNPQLQLSQQHTTPKMAELVCGPSAEPLQMSTLHKLDNIFAAFLSHVAEKQKGPSTPPSYHSVAVMPMGDLAGLSTPDATGLQDSATHHAKSATWMVEFLLQLPRWRAERNSSHGIMTLPPTCFFSAHTVDRTSWCDSSTHLTDYRCGYSLGGLCYQVPAAPQNGYRLASGSNGGLLVVISCLQWGLLFVILYEH</sequence>
<proteinExistence type="predicted"/>
<keyword evidence="2" id="KW-1185">Reference proteome</keyword>
<dbReference type="EMBL" id="OW240915">
    <property type="protein sequence ID" value="CAH2282733.1"/>
    <property type="molecule type" value="Genomic_DNA"/>
</dbReference>
<reference evidence="1" key="1">
    <citation type="submission" date="2022-03" db="EMBL/GenBank/DDBJ databases">
        <authorList>
            <person name="Alioto T."/>
            <person name="Alioto T."/>
            <person name="Gomez Garrido J."/>
        </authorList>
    </citation>
    <scope>NUCLEOTIDE SEQUENCE</scope>
</reference>
<organism evidence="1 2">
    <name type="scientific">Pelobates cultripes</name>
    <name type="common">Western spadefoot toad</name>
    <dbReference type="NCBI Taxonomy" id="61616"/>
    <lineage>
        <taxon>Eukaryota</taxon>
        <taxon>Metazoa</taxon>
        <taxon>Chordata</taxon>
        <taxon>Craniata</taxon>
        <taxon>Vertebrata</taxon>
        <taxon>Euteleostomi</taxon>
        <taxon>Amphibia</taxon>
        <taxon>Batrachia</taxon>
        <taxon>Anura</taxon>
        <taxon>Pelobatoidea</taxon>
        <taxon>Pelobatidae</taxon>
        <taxon>Pelobates</taxon>
    </lineage>
</organism>
<protein>
    <submittedName>
        <fullName evidence="1">Uncharacterized protein</fullName>
    </submittedName>
</protein>
<dbReference type="Proteomes" id="UP001295444">
    <property type="component" value="Chromosome 04"/>
</dbReference>
<dbReference type="AlphaFoldDB" id="A0AAD1RW48"/>
<accession>A0AAD1RW48</accession>
<gene>
    <name evidence="1" type="ORF">PECUL_23A044963</name>
</gene>
<evidence type="ECO:0000313" key="2">
    <source>
        <dbReference type="Proteomes" id="UP001295444"/>
    </source>
</evidence>
<evidence type="ECO:0000313" key="1">
    <source>
        <dbReference type="EMBL" id="CAH2282733.1"/>
    </source>
</evidence>